<feature type="transmembrane region" description="Helical" evidence="5">
    <location>
        <begin position="381"/>
        <end position="399"/>
    </location>
</feature>
<dbReference type="EMBL" id="LJZR01000004">
    <property type="protein sequence ID" value="KPQ36806.1"/>
    <property type="molecule type" value="Genomic_DNA"/>
</dbReference>
<feature type="transmembrane region" description="Helical" evidence="5">
    <location>
        <begin position="30"/>
        <end position="52"/>
    </location>
</feature>
<feature type="transmembrane region" description="Helical" evidence="5">
    <location>
        <begin position="174"/>
        <end position="193"/>
    </location>
</feature>
<keyword evidence="3 5" id="KW-1133">Transmembrane helix</keyword>
<dbReference type="InterPro" id="IPR005372">
    <property type="entry name" value="UPF0182"/>
</dbReference>
<evidence type="ECO:0000313" key="6">
    <source>
        <dbReference type="EMBL" id="KPQ36806.1"/>
    </source>
</evidence>
<dbReference type="NCBIfam" id="NF002707">
    <property type="entry name" value="PRK02509.1"/>
    <property type="match status" value="1"/>
</dbReference>
<protein>
    <recommendedName>
        <fullName evidence="5">UPF0182 protein HLUCCA11_04770</fullName>
    </recommendedName>
</protein>
<dbReference type="HAMAP" id="MF_01600">
    <property type="entry name" value="UPF0182"/>
    <property type="match status" value="1"/>
</dbReference>
<evidence type="ECO:0000256" key="2">
    <source>
        <dbReference type="ARBA" id="ARBA00022692"/>
    </source>
</evidence>
<reference evidence="6 7" key="1">
    <citation type="submission" date="2015-09" db="EMBL/GenBank/DDBJ databases">
        <title>Identification and resolution of microdiversity through metagenomic sequencing of parallel consortia.</title>
        <authorList>
            <person name="Nelson W.C."/>
            <person name="Romine M.F."/>
            <person name="Lindemann S.R."/>
        </authorList>
    </citation>
    <scope>NUCLEOTIDE SEQUENCE [LARGE SCALE GENOMIC DNA]</scope>
    <source>
        <strain evidence="6">Ana</strain>
    </source>
</reference>
<dbReference type="AlphaFoldDB" id="A0A0P7Z175"/>
<proteinExistence type="inferred from homology"/>
<dbReference type="Proteomes" id="UP000050465">
    <property type="component" value="Unassembled WGS sequence"/>
</dbReference>
<dbReference type="STRING" id="1666911.HLUCCA11_04770"/>
<feature type="transmembrane region" description="Helical" evidence="5">
    <location>
        <begin position="339"/>
        <end position="360"/>
    </location>
</feature>
<keyword evidence="2 5" id="KW-0812">Transmembrane</keyword>
<dbReference type="GO" id="GO:0005886">
    <property type="term" value="C:plasma membrane"/>
    <property type="evidence" value="ECO:0007669"/>
    <property type="project" value="UniProtKB-SubCell"/>
</dbReference>
<dbReference type="PANTHER" id="PTHR39344:SF1">
    <property type="entry name" value="UPF0182 PROTEIN SLL1060"/>
    <property type="match status" value="1"/>
</dbReference>
<gene>
    <name evidence="6" type="ORF">HLUCCA11_04770</name>
</gene>
<evidence type="ECO:0000256" key="1">
    <source>
        <dbReference type="ARBA" id="ARBA00022475"/>
    </source>
</evidence>
<keyword evidence="4 5" id="KW-0472">Membrane</keyword>
<feature type="transmembrane region" description="Helical" evidence="5">
    <location>
        <begin position="72"/>
        <end position="93"/>
    </location>
</feature>
<dbReference type="GO" id="GO:0005576">
    <property type="term" value="C:extracellular region"/>
    <property type="evidence" value="ECO:0007669"/>
    <property type="project" value="TreeGrafter"/>
</dbReference>
<evidence type="ECO:0000256" key="3">
    <source>
        <dbReference type="ARBA" id="ARBA00022989"/>
    </source>
</evidence>
<dbReference type="PANTHER" id="PTHR39344">
    <property type="entry name" value="UPF0182 PROTEIN SLL1060"/>
    <property type="match status" value="1"/>
</dbReference>
<keyword evidence="1 5" id="KW-1003">Cell membrane</keyword>
<feature type="transmembrane region" description="Helical" evidence="5">
    <location>
        <begin position="295"/>
        <end position="312"/>
    </location>
</feature>
<dbReference type="Pfam" id="PF03699">
    <property type="entry name" value="UPF0182"/>
    <property type="match status" value="1"/>
</dbReference>
<evidence type="ECO:0000256" key="5">
    <source>
        <dbReference type="HAMAP-Rule" id="MF_01600"/>
    </source>
</evidence>
<evidence type="ECO:0000313" key="7">
    <source>
        <dbReference type="Proteomes" id="UP000050465"/>
    </source>
</evidence>
<comment type="similarity">
    <text evidence="5">Belongs to the UPF0182 family.</text>
</comment>
<organism evidence="6 7">
    <name type="scientific">Phormidesmis priestleyi Ana</name>
    <dbReference type="NCBI Taxonomy" id="1666911"/>
    <lineage>
        <taxon>Bacteria</taxon>
        <taxon>Bacillati</taxon>
        <taxon>Cyanobacteriota</taxon>
        <taxon>Cyanophyceae</taxon>
        <taxon>Leptolyngbyales</taxon>
        <taxon>Leptolyngbyaceae</taxon>
        <taxon>Phormidesmis</taxon>
    </lineage>
</organism>
<comment type="subcellular location">
    <subcellularLocation>
        <location evidence="5">Cell membrane</location>
        <topology evidence="5">Multi-pass membrane protein</topology>
    </subcellularLocation>
</comment>
<accession>A0A0P7Z175</accession>
<name>A0A0P7Z175_9CYAN</name>
<feature type="transmembrane region" description="Helical" evidence="5">
    <location>
        <begin position="255"/>
        <end position="274"/>
    </location>
</feature>
<feature type="transmembrane region" description="Helical" evidence="5">
    <location>
        <begin position="127"/>
        <end position="154"/>
    </location>
</feature>
<dbReference type="PATRIC" id="fig|1666911.3.peg.2964"/>
<comment type="caution">
    <text evidence="6">The sequence shown here is derived from an EMBL/GenBank/DDBJ whole genome shotgun (WGS) entry which is preliminary data.</text>
</comment>
<evidence type="ECO:0000256" key="4">
    <source>
        <dbReference type="ARBA" id="ARBA00023136"/>
    </source>
</evidence>
<sequence>MANVPNRSRVGQFEPIGKQFSKPETPRSRLGLRLVVSTVLLLLAAYITTYYWAEGLWFAELSFADEFWLRSLTQLGLGLFTLLTSLSICFFNLNLATRLQFNQNCLLPNQANLQTGLGLRRLLPTTLGLGVVIGIVLVYNGYLAITAISTLLPAIPLPLGLVFNADWALGWQLLSRPVNVGLVVGCAIALAAFPKSLIRIGATVLSLSLGATLTKEWVRILPALNFEPFGQLDPVFNQDLSFYVFQLPLWELLEFWLSGLLLFLMAAVTLEYLLAGNTLSQGHFAGFSVAQQRHLNAIAASLFGVTALSHWLNRYELLYSQQGVNYGASFTDVKVDLPVNGALCIIAAGLGIALMLRAIFHPRMGASPKQPLRARRIIGAISWYLLFALLGNTLAPWLVQRLVVQPNELERERPYLERTIAFTRAAFKLTEIETRPFNPEGNLTAADLQENDLTVRNIRLWDTRPLLEANRQLQQIRPYYQFADADVDRYRLLGDSQEVVDRRQVLISARELDYEQVPIEAQTWVNEHLTYTHGYGFTMSPVNTAGPSGLPTYFIKDIAHNASSEVIERSIPVNKPRIYFGELTNTYVMTGAGVSELDFPSGSENVYNRYDGLGGINIGPFWKRLLFAKHLGDWKMLFNNQFTSDTKVLFRRNITDRVKRIAPFLRFDADPYLVVADAEGDFTPIREESGENYLYWIIDAYTTSDRYPYADPVNNAFNYIRNSVKVVVDAYNGTVRFYISDPSDPIIRTWAQIFPTMFEPLTNMPPALAAHIRYPVDLARIQSDQLLAYHMTDAQVFYNREDLWRVPNEIYANEAQVVEPYYLIMELPGEDDGEFVLLRPFTPAQRNNLIAWLALRSDGEQYGRQLLYQFPKQELVFGPEQIEARINQDPEISQRISLWNTQGSRANQGNLLVIPIEQSLLYVEPLYLEAEQTPLPILARVIVAYENRIAMAETLERGLQAIFEEDPEASPTIIRELEEDSIVEDLLLPGVDSPSGDTPSEATP</sequence>